<dbReference type="InterPro" id="IPR025827">
    <property type="entry name" value="Zn_ribbon_recom_dom"/>
</dbReference>
<dbReference type="Gene3D" id="3.90.1750.20">
    <property type="entry name" value="Putative Large Serine Recombinase, Chain B, Domain 2"/>
    <property type="match status" value="1"/>
</dbReference>
<dbReference type="Proteomes" id="UP000045545">
    <property type="component" value="Unassembled WGS sequence"/>
</dbReference>
<keyword evidence="6" id="KW-0175">Coiled coil</keyword>
<evidence type="ECO:0000256" key="2">
    <source>
        <dbReference type="ARBA" id="ARBA00023125"/>
    </source>
</evidence>
<feature type="domain" description="Resolvase/invertase-type recombinase catalytic" evidence="7">
    <location>
        <begin position="2"/>
        <end position="148"/>
    </location>
</feature>
<evidence type="ECO:0000259" key="8">
    <source>
        <dbReference type="PROSITE" id="PS51737"/>
    </source>
</evidence>
<dbReference type="AlphaFoldDB" id="A0A0E3W341"/>
<sequence length="504" mass="57934">MRVAVYARVSTEDQAQHGYSINEQIQSGIQRANELGAIEIVKFIDEGYSGATLERPGLSDLRNEVSQGLIDAVVLRDPDRLSRKLSYQLLLTEEFEKGDVKLEFLDFTWEDTPEGRLFYSMKGAIAEYERDKIKERMIRGKNQKARQGGVPMNFSLYGYDYEPRTGIKINPDEAEVVKYIFERFTAYYSPAAITIELNERGVPTKKNTYWYRQVVRQILMNPAYKGEWHYLKNHENPIIIPVPQIVETTTWEKAQEILAESRRLWAKRGKQQYLLSGLITCTDCGTPMGGVHANYWGRKVRCYTCRKSKSTNRIPGCEPAKYINAESLELIVWEEIKEVLSNPDKLLIEINQSLPSNNNYKNEIKRLEKQLTETERGRAQLLDVISLGLAELDAGTKNKLYQLKQRKESLEKRIGEIKKEANLSISGNDIKKLKKLGKQVLENIDELEFEDKKRIVRSLVAQVNISGRIHGTYHEPGDLPGVNIKITFNHRIADSIRVLAEARY</sequence>
<accession>A0A0E3W341</accession>
<dbReference type="Gene3D" id="3.40.50.1390">
    <property type="entry name" value="Resolvase, N-terminal catalytic domain"/>
    <property type="match status" value="1"/>
</dbReference>
<dbReference type="GO" id="GO:0000150">
    <property type="term" value="F:DNA strand exchange activity"/>
    <property type="evidence" value="ECO:0007669"/>
    <property type="project" value="InterPro"/>
</dbReference>
<dbReference type="STRING" id="690567.1284"/>
<evidence type="ECO:0000256" key="1">
    <source>
        <dbReference type="ARBA" id="ARBA00022908"/>
    </source>
</evidence>
<protein>
    <submittedName>
        <fullName evidence="9">Recombinase</fullName>
    </submittedName>
</protein>
<evidence type="ECO:0000313" key="10">
    <source>
        <dbReference type="Proteomes" id="UP000045545"/>
    </source>
</evidence>
<feature type="active site" description="O-(5'-phospho-DNA)-serine intermediate" evidence="4 5">
    <location>
        <position position="10"/>
    </location>
</feature>
<evidence type="ECO:0000256" key="3">
    <source>
        <dbReference type="ARBA" id="ARBA00023172"/>
    </source>
</evidence>
<dbReference type="GO" id="GO:0015074">
    <property type="term" value="P:DNA integration"/>
    <property type="evidence" value="ECO:0007669"/>
    <property type="project" value="UniProtKB-KW"/>
</dbReference>
<dbReference type="SMART" id="SM00857">
    <property type="entry name" value="Resolvase"/>
    <property type="match status" value="1"/>
</dbReference>
<dbReference type="CDD" id="cd00338">
    <property type="entry name" value="Ser_Recombinase"/>
    <property type="match status" value="1"/>
</dbReference>
<dbReference type="RefSeq" id="WP_052729636.1">
    <property type="nucleotide sequence ID" value="NZ_CGIH01000026.1"/>
</dbReference>
<dbReference type="InterPro" id="IPR006119">
    <property type="entry name" value="Resolv_N"/>
</dbReference>
<keyword evidence="3" id="KW-0233">DNA recombination</keyword>
<dbReference type="Pfam" id="PF13408">
    <property type="entry name" value="Zn_ribbon_recom"/>
    <property type="match status" value="1"/>
</dbReference>
<dbReference type="PROSITE" id="PS51737">
    <property type="entry name" value="RECOMBINASE_DNA_BIND"/>
    <property type="match status" value="1"/>
</dbReference>
<keyword evidence="2" id="KW-0238">DNA-binding</keyword>
<dbReference type="InterPro" id="IPR050639">
    <property type="entry name" value="SSR_resolvase"/>
</dbReference>
<dbReference type="InterPro" id="IPR006118">
    <property type="entry name" value="Recombinase_CS"/>
</dbReference>
<dbReference type="OrthoDB" id="1094757at2"/>
<dbReference type="PROSITE" id="PS00397">
    <property type="entry name" value="RECOMBINASES_1"/>
    <property type="match status" value="1"/>
</dbReference>
<gene>
    <name evidence="9" type="ORF">1284</name>
</gene>
<dbReference type="Pfam" id="PF00239">
    <property type="entry name" value="Resolvase"/>
    <property type="match status" value="1"/>
</dbReference>
<dbReference type="InterPro" id="IPR038109">
    <property type="entry name" value="DNA_bind_recomb_sf"/>
</dbReference>
<name>A0A0E3W341_9FIRM</name>
<dbReference type="InterPro" id="IPR036162">
    <property type="entry name" value="Resolvase-like_N_sf"/>
</dbReference>
<reference evidence="9 10" key="1">
    <citation type="submission" date="2015-03" db="EMBL/GenBank/DDBJ databases">
        <authorList>
            <person name="Murphy D."/>
        </authorList>
    </citation>
    <scope>NUCLEOTIDE SEQUENCE [LARGE SCALE GENOMIC DNA]</scope>
    <source>
        <strain evidence="9 10">OL-4</strain>
    </source>
</reference>
<feature type="coiled-coil region" evidence="6">
    <location>
        <begin position="357"/>
        <end position="450"/>
    </location>
</feature>
<dbReference type="EMBL" id="CGIH01000026">
    <property type="protein sequence ID" value="CFX47771.1"/>
    <property type="molecule type" value="Genomic_DNA"/>
</dbReference>
<dbReference type="Pfam" id="PF07508">
    <property type="entry name" value="Recombinase"/>
    <property type="match status" value="1"/>
</dbReference>
<dbReference type="InterPro" id="IPR011109">
    <property type="entry name" value="DNA_bind_recombinase_dom"/>
</dbReference>
<evidence type="ECO:0000256" key="5">
    <source>
        <dbReference type="PROSITE-ProRule" id="PRU10137"/>
    </source>
</evidence>
<organism evidence="9 10">
    <name type="scientific">Syntrophomonas zehnderi OL-4</name>
    <dbReference type="NCBI Taxonomy" id="690567"/>
    <lineage>
        <taxon>Bacteria</taxon>
        <taxon>Bacillati</taxon>
        <taxon>Bacillota</taxon>
        <taxon>Clostridia</taxon>
        <taxon>Eubacteriales</taxon>
        <taxon>Syntrophomonadaceae</taxon>
        <taxon>Syntrophomonas</taxon>
    </lineage>
</organism>
<dbReference type="GO" id="GO:0003677">
    <property type="term" value="F:DNA binding"/>
    <property type="evidence" value="ECO:0007669"/>
    <property type="project" value="UniProtKB-KW"/>
</dbReference>
<keyword evidence="1" id="KW-0229">DNA integration</keyword>
<keyword evidence="10" id="KW-1185">Reference proteome</keyword>
<evidence type="ECO:0000256" key="4">
    <source>
        <dbReference type="PIRSR" id="PIRSR606118-50"/>
    </source>
</evidence>
<evidence type="ECO:0000313" key="9">
    <source>
        <dbReference type="EMBL" id="CFX47771.1"/>
    </source>
</evidence>
<dbReference type="SUPFAM" id="SSF53041">
    <property type="entry name" value="Resolvase-like"/>
    <property type="match status" value="1"/>
</dbReference>
<evidence type="ECO:0000256" key="6">
    <source>
        <dbReference type="SAM" id="Coils"/>
    </source>
</evidence>
<dbReference type="PANTHER" id="PTHR30461:SF23">
    <property type="entry name" value="DNA RECOMBINASE-RELATED"/>
    <property type="match status" value="1"/>
</dbReference>
<dbReference type="PANTHER" id="PTHR30461">
    <property type="entry name" value="DNA-INVERTASE FROM LAMBDOID PROPHAGE"/>
    <property type="match status" value="1"/>
</dbReference>
<feature type="domain" description="Recombinase" evidence="8">
    <location>
        <begin position="156"/>
        <end position="264"/>
    </location>
</feature>
<evidence type="ECO:0000259" key="7">
    <source>
        <dbReference type="PROSITE" id="PS51736"/>
    </source>
</evidence>
<dbReference type="PROSITE" id="PS51736">
    <property type="entry name" value="RECOMBINASES_3"/>
    <property type="match status" value="1"/>
</dbReference>
<proteinExistence type="predicted"/>